<reference evidence="3" key="2">
    <citation type="submission" date="2011-02" db="EMBL/GenBank/DDBJ databases">
        <title>The complete genome of Fluviicola taffensis DSM 16823.</title>
        <authorList>
            <consortium name="US DOE Joint Genome Institute (JGI-PGF)"/>
            <person name="Lucas S."/>
            <person name="Copeland A."/>
            <person name="Lapidus A."/>
            <person name="Bruce D."/>
            <person name="Goodwin L."/>
            <person name="Pitluck S."/>
            <person name="Kyrpides N."/>
            <person name="Mavromatis K."/>
            <person name="Ivanova N."/>
            <person name="Mikhailova N."/>
            <person name="Pagani I."/>
            <person name="Chertkov O."/>
            <person name="Detter J.C."/>
            <person name="Han C."/>
            <person name="Tapia R."/>
            <person name="Land M."/>
            <person name="Hauser L."/>
            <person name="Markowitz V."/>
            <person name="Cheng J.-F."/>
            <person name="Hugenholtz P."/>
            <person name="Woyke T."/>
            <person name="Wu D."/>
            <person name="Tindall B."/>
            <person name="Pomrenke H.G."/>
            <person name="Brambilla E."/>
            <person name="Klenk H.-P."/>
            <person name="Eisen J.A."/>
        </authorList>
    </citation>
    <scope>NUCLEOTIDE SEQUENCE [LARGE SCALE GENOMIC DNA]</scope>
    <source>
        <strain evidence="3">DSM 16823 / RW262 / RW262</strain>
    </source>
</reference>
<feature type="chain" id="PRO_5003278381" evidence="1">
    <location>
        <begin position="25"/>
        <end position="126"/>
    </location>
</feature>
<evidence type="ECO:0000256" key="1">
    <source>
        <dbReference type="SAM" id="SignalP"/>
    </source>
</evidence>
<dbReference type="STRING" id="755732.Fluta_3752"/>
<feature type="signal peptide" evidence="1">
    <location>
        <begin position="1"/>
        <end position="24"/>
    </location>
</feature>
<evidence type="ECO:0000313" key="2">
    <source>
        <dbReference type="EMBL" id="AEA45719.1"/>
    </source>
</evidence>
<accession>F2IFK5</accession>
<dbReference type="KEGG" id="fte:Fluta_3752"/>
<dbReference type="Proteomes" id="UP000007463">
    <property type="component" value="Chromosome"/>
</dbReference>
<proteinExistence type="predicted"/>
<sequence precursor="true">MKNTLKKVALAFFAFGMIGTSAHAQNNETTSLSGYVIGYDSAKKSGCFFVDKQMVEQGVAAGISGKTNKSCSSAKYGLGAAINLERVPSDADYNTPAENTLLIFNGYWAVKDGINTFFVISFEPFF</sequence>
<evidence type="ECO:0000313" key="3">
    <source>
        <dbReference type="Proteomes" id="UP000007463"/>
    </source>
</evidence>
<dbReference type="HOGENOM" id="CLU_1978241_0_0_10"/>
<protein>
    <submittedName>
        <fullName evidence="2">Uncharacterized protein</fullName>
    </submittedName>
</protein>
<reference evidence="2 3" key="1">
    <citation type="journal article" date="2011" name="Stand. Genomic Sci.">
        <title>Complete genome sequence of the gliding freshwater bacterium Fluviicola taffensis type strain (RW262).</title>
        <authorList>
            <person name="Woyke T."/>
            <person name="Chertkov O."/>
            <person name="Lapidus A."/>
            <person name="Nolan M."/>
            <person name="Lucas S."/>
            <person name="Del Rio T.G."/>
            <person name="Tice H."/>
            <person name="Cheng J.F."/>
            <person name="Tapia R."/>
            <person name="Han C."/>
            <person name="Goodwin L."/>
            <person name="Pitluck S."/>
            <person name="Liolios K."/>
            <person name="Pagani I."/>
            <person name="Ivanova N."/>
            <person name="Huntemann M."/>
            <person name="Mavromatis K."/>
            <person name="Mikhailova N."/>
            <person name="Pati A."/>
            <person name="Chen A."/>
            <person name="Palaniappan K."/>
            <person name="Land M."/>
            <person name="Hauser L."/>
            <person name="Brambilla E.M."/>
            <person name="Rohde M."/>
            <person name="Mwirichia R."/>
            <person name="Sikorski J."/>
            <person name="Tindall B.J."/>
            <person name="Goker M."/>
            <person name="Bristow J."/>
            <person name="Eisen J.A."/>
            <person name="Markowitz V."/>
            <person name="Hugenholtz P."/>
            <person name="Klenk H.P."/>
            <person name="Kyrpides N.C."/>
        </authorList>
    </citation>
    <scope>NUCLEOTIDE SEQUENCE [LARGE SCALE GENOMIC DNA]</scope>
    <source>
        <strain evidence="3">DSM 16823 / RW262 / RW262</strain>
    </source>
</reference>
<dbReference type="RefSeq" id="WP_013688479.1">
    <property type="nucleotide sequence ID" value="NC_015321.1"/>
</dbReference>
<organism evidence="2 3">
    <name type="scientific">Fluviicola taffensis (strain DSM 16823 / NCIMB 13979 / RW262)</name>
    <dbReference type="NCBI Taxonomy" id="755732"/>
    <lineage>
        <taxon>Bacteria</taxon>
        <taxon>Pseudomonadati</taxon>
        <taxon>Bacteroidota</taxon>
        <taxon>Flavobacteriia</taxon>
        <taxon>Flavobacteriales</taxon>
        <taxon>Crocinitomicaceae</taxon>
        <taxon>Fluviicola</taxon>
    </lineage>
</organism>
<dbReference type="AlphaFoldDB" id="F2IFK5"/>
<gene>
    <name evidence="2" type="ordered locus">Fluta_3752</name>
</gene>
<keyword evidence="3" id="KW-1185">Reference proteome</keyword>
<dbReference type="EMBL" id="CP002542">
    <property type="protein sequence ID" value="AEA45719.1"/>
    <property type="molecule type" value="Genomic_DNA"/>
</dbReference>
<dbReference type="OrthoDB" id="9896298at2"/>
<name>F2IFK5_FLUTR</name>
<keyword evidence="1" id="KW-0732">Signal</keyword>